<dbReference type="InterPro" id="IPR056769">
    <property type="entry name" value="Piezo_TM1-24"/>
</dbReference>
<feature type="transmembrane region" description="Helical" evidence="2">
    <location>
        <begin position="1535"/>
        <end position="1553"/>
    </location>
</feature>
<dbReference type="InParanoid" id="A0A3Q1EK08"/>
<evidence type="ECO:0000313" key="7">
    <source>
        <dbReference type="Ensembl" id="ENSAPOP00000003597.1"/>
    </source>
</evidence>
<dbReference type="STRING" id="80966.ENSAPOP00000003597"/>
<proteinExistence type="predicted"/>
<feature type="compositionally biased region" description="Polar residues" evidence="1">
    <location>
        <begin position="1373"/>
        <end position="1382"/>
    </location>
</feature>
<evidence type="ECO:0000256" key="2">
    <source>
        <dbReference type="SAM" id="Phobius"/>
    </source>
</evidence>
<feature type="transmembrane region" description="Helical" evidence="2">
    <location>
        <begin position="660"/>
        <end position="680"/>
    </location>
</feature>
<dbReference type="GO" id="GO:0016020">
    <property type="term" value="C:membrane"/>
    <property type="evidence" value="ECO:0007669"/>
    <property type="project" value="InterPro"/>
</dbReference>
<dbReference type="PANTHER" id="PTHR47049:SF6">
    <property type="entry name" value="PIEZO-TYPE MECHANOSENSITIVE ION CHANNEL COMPONENT"/>
    <property type="match status" value="1"/>
</dbReference>
<feature type="domain" description="Piezo transmembrane helical unit" evidence="4">
    <location>
        <begin position="1200"/>
        <end position="1320"/>
    </location>
</feature>
<sequence>MEALVAVVTRMFIKYWIYVCGTMFFFVSFEGKIVLYKVIYMVMFLCCVALYQLNYERWRNLLRGFWVAVVVYSMLVLILVYTFQFPSSPYTWSYYTGLSTHRLEDVGLEKFSVPVLFTRIFIPAAFLLVCIVHLHYFHEPFLQLTDLKTVVDTHNSTITRLVHSDGSLVDLSVGGPPEVHLEEEKGGGPVDGEETWMKEEEEEEEDYPCMFDRETLSEQLTVLLSWRLVVDRLSVLFLRLLLSLQRMQRLLWWLLELHINKIVSSYIIWVCVKEVCVFNLLFVLCVGGALPCRAWRPLLSGVCTVWTCVVTVCKMLYQLNVVQPIGYSVNCTMPSNSSIDLSHSVLYSGPVDPAQWVGLRKTDGKLLDYLRYNLMMLALLAFEVTVYRHQELYRLRRNKVPPPTRTLFHDITRRHLDDGVMSCVKYFLNYYFYMFGLETCFLLAVNVIGQRMDLFAAGHAFGLITVLSHRSRKRIASLWPRYCYFLSGVLCFQYLLCIGFPPAACADYPWRRLSSTVDSNVVKWLFLPDHLAPPNPLFLLYDFLLLLGASLQLQVFEEELQPAVQVLAGDNSELDGDDAQICDPIRRLRLSTVPDFMLCRSYLDMMKVIIFSYMFWFVLTVIFITGTTRISIFCMGYLVACFYFLLVGGDLLLKPLRSILLYWDCLIGYNVFVITMKNVLSILACGFIKSLVLNHCWLIQLFSLACTIKGYTRPEQQSSKQCELPSDEAGIIWDGVCFCFLLLQRRVFRSHYFLYVVLDLQNTQLLASRGAELFEASTVKAVRARLEVEKTSMDLLKRQMERIKSRQQKFRKGKEKMLSLTQDSFHTDGQENKKRQKEWWRPWVNHASMVRSGDYYLFETDSEEEEEEKREEDEKKEEELPEKSAFQFVYHAWITDSRTAMRAHRNQKKLLKKNSSERRSRRDDKRTETGVIEVTEEDEEDEEVEDGPDTVLRRFSNTLRFCWVLLSALLDSLTAWLSGLCQEHIDISTVLRIERCMLTQQAKQGDVPSREAINVYYQEQMMKSSRESGLDDSAHEDDEKGGSPDAHEEEAGGETAEEKPEPEGSETGGDSTVDAEGCPECQVAKTSQRSRPKLWRMERVWSSASSEEISGTFSVGESEQPSSSCCLLPPSYSLALGLDQQEASSSSGPPPPARTQELTASELLRNRTFYDDELEASDRFYGNQPQLLQLCYALYNILAARSETVCYLVIVLNHMVSASCLTLVLPVLVFLWAMLSVPRPSKTFWMTAIIYTEVTIVIKYFFQFGFFPFNQKLEVDRSKPFHPPNILGVEKKEGYVLYDLLQLLALFYHRAILKCHGLWDQTVTMETGTPCHHDDQDDSAPDNPSNNMADPNNTLRRRGQRRTHSSSTQQRSPAGSVSSGTQLPGRLDLLLEKLRELSIRTKQYSVSRCMSLYHPLCQFFRALVQPEYSAVTDVYVLMFLADTVDFIIIVFGFWAFGKHSAAADITSSLSEDQVPEAFLVMVLIQFGTMVIDRALYLRKTVLGKLVFQVILVFGIHFWMFFILPTVTERRFNQNLVAQLWYFVKCVYFGLSAYQIRSGYPTRVLGNFLTKSHNYLNLFLFQGFRLVPFLTELRAVMDWVWTDTTLSLSSWICVEDIYAHCFVLKCWRESEKRYPQPRGQKKKRVVKYGMGGLIVLLLICIVWFPLLFMSLIKSVAGVVNRPLDVSLTITLGGFQVDTPVLTHTCTVKVCVH</sequence>
<dbReference type="Pfam" id="PF24874">
    <property type="entry name" value="Piezo_THU9_anchor"/>
    <property type="match status" value="1"/>
</dbReference>
<accession>A0A3Q1EK08</accession>
<reference evidence="7" key="2">
    <citation type="submission" date="2025-09" db="UniProtKB">
        <authorList>
            <consortium name="Ensembl"/>
        </authorList>
    </citation>
    <scope>IDENTIFICATION</scope>
</reference>
<protein>
    <submittedName>
        <fullName evidence="7">Piezo-type mechanosensitive ion channel component 2-like</fullName>
    </submittedName>
</protein>
<feature type="compositionally biased region" description="Basic residues" evidence="1">
    <location>
        <begin position="1355"/>
        <end position="1364"/>
    </location>
</feature>
<feature type="transmembrane region" description="Helical" evidence="2">
    <location>
        <begin position="1477"/>
        <end position="1496"/>
    </location>
</feature>
<keyword evidence="2" id="KW-0472">Membrane</keyword>
<feature type="transmembrane region" description="Helical" evidence="2">
    <location>
        <begin position="65"/>
        <end position="83"/>
    </location>
</feature>
<feature type="transmembrane region" description="Helical" evidence="2">
    <location>
        <begin position="1205"/>
        <end position="1232"/>
    </location>
</feature>
<feature type="transmembrane region" description="Helical" evidence="2">
    <location>
        <begin position="1434"/>
        <end position="1457"/>
    </location>
</feature>
<feature type="transmembrane region" description="Helical" evidence="2">
    <location>
        <begin position="35"/>
        <end position="53"/>
    </location>
</feature>
<dbReference type="InterPro" id="IPR031805">
    <property type="entry name" value="Piezo_TM25-28"/>
</dbReference>
<feature type="transmembrane region" description="Helical" evidence="2">
    <location>
        <begin position="630"/>
        <end position="653"/>
    </location>
</feature>
<keyword evidence="2" id="KW-0812">Transmembrane</keyword>
<dbReference type="Pfam" id="PF24871">
    <property type="entry name" value="Piezo_TM1-24"/>
    <property type="match status" value="1"/>
</dbReference>
<feature type="transmembrane region" description="Helical" evidence="2">
    <location>
        <begin position="369"/>
        <end position="387"/>
    </location>
</feature>
<feature type="region of interest" description="Disordered" evidence="1">
    <location>
        <begin position="1330"/>
        <end position="1383"/>
    </location>
</feature>
<dbReference type="GO" id="GO:0008381">
    <property type="term" value="F:mechanosensitive monoatomic ion channel activity"/>
    <property type="evidence" value="ECO:0007669"/>
    <property type="project" value="InterPro"/>
</dbReference>
<feature type="transmembrane region" description="Helical" evidence="2">
    <location>
        <begin position="482"/>
        <end position="504"/>
    </location>
</feature>
<evidence type="ECO:0000256" key="1">
    <source>
        <dbReference type="SAM" id="MobiDB-lite"/>
    </source>
</evidence>
<feature type="transmembrane region" description="Helical" evidence="2">
    <location>
        <begin position="605"/>
        <end position="624"/>
    </location>
</feature>
<dbReference type="Ensembl" id="ENSAPOT00000011473.1">
    <property type="protein sequence ID" value="ENSAPOP00000003597.1"/>
    <property type="gene ID" value="ENSAPOG00000005143.1"/>
</dbReference>
<feature type="region of interest" description="Disordered" evidence="1">
    <location>
        <begin position="860"/>
        <end position="881"/>
    </location>
</feature>
<dbReference type="PANTHER" id="PTHR47049">
    <property type="entry name" value="PIEZO-TYPE MECHANOSENSITIVE ION CHANNEL HOMOLOG"/>
    <property type="match status" value="1"/>
</dbReference>
<evidence type="ECO:0000259" key="5">
    <source>
        <dbReference type="Pfam" id="PF24871"/>
    </source>
</evidence>
<feature type="transmembrane region" description="Helical" evidence="2">
    <location>
        <begin position="116"/>
        <end position="137"/>
    </location>
</feature>
<evidence type="ECO:0000313" key="8">
    <source>
        <dbReference type="Proteomes" id="UP000257200"/>
    </source>
</evidence>
<feature type="compositionally biased region" description="Basic and acidic residues" evidence="1">
    <location>
        <begin position="914"/>
        <end position="928"/>
    </location>
</feature>
<feature type="domain" description="Piezo THU9 and anchor" evidence="6">
    <location>
        <begin position="1432"/>
        <end position="1669"/>
    </location>
</feature>
<feature type="region of interest" description="Disordered" evidence="1">
    <location>
        <begin position="1023"/>
        <end position="1077"/>
    </location>
</feature>
<feature type="compositionally biased region" description="Basic and acidic residues" evidence="1">
    <location>
        <begin position="1024"/>
        <end position="1062"/>
    </location>
</feature>
<dbReference type="Proteomes" id="UP000257200">
    <property type="component" value="Unplaced"/>
</dbReference>
<reference evidence="7" key="1">
    <citation type="submission" date="2025-08" db="UniProtKB">
        <authorList>
            <consortium name="Ensembl"/>
        </authorList>
    </citation>
    <scope>IDENTIFICATION</scope>
</reference>
<feature type="transmembrane region" description="Helical" evidence="2">
    <location>
        <begin position="1647"/>
        <end position="1671"/>
    </location>
</feature>
<evidence type="ECO:0000259" key="6">
    <source>
        <dbReference type="Pfam" id="PF24874"/>
    </source>
</evidence>
<feature type="domain" description="Piezo TM25-28" evidence="3">
    <location>
        <begin position="584"/>
        <end position="906"/>
    </location>
</feature>
<organism evidence="7 8">
    <name type="scientific">Acanthochromis polyacanthus</name>
    <name type="common">spiny chromis</name>
    <dbReference type="NCBI Taxonomy" id="80966"/>
    <lineage>
        <taxon>Eukaryota</taxon>
        <taxon>Metazoa</taxon>
        <taxon>Chordata</taxon>
        <taxon>Craniata</taxon>
        <taxon>Vertebrata</taxon>
        <taxon>Euteleostomi</taxon>
        <taxon>Actinopterygii</taxon>
        <taxon>Neopterygii</taxon>
        <taxon>Teleostei</taxon>
        <taxon>Neoteleostei</taxon>
        <taxon>Acanthomorphata</taxon>
        <taxon>Ovalentaria</taxon>
        <taxon>Pomacentridae</taxon>
        <taxon>Acanthochromis</taxon>
    </lineage>
</organism>
<dbReference type="InterPro" id="IPR027272">
    <property type="entry name" value="Piezo"/>
</dbReference>
<evidence type="ECO:0000259" key="3">
    <source>
        <dbReference type="Pfam" id="PF15917"/>
    </source>
</evidence>
<feature type="transmembrane region" description="Helical" evidence="2">
    <location>
        <begin position="1244"/>
        <end position="1262"/>
    </location>
</feature>
<dbReference type="Pfam" id="PF15917">
    <property type="entry name" value="Piezo_TM25-28"/>
    <property type="match status" value="1"/>
</dbReference>
<dbReference type="GeneTree" id="ENSGT00940000154456"/>
<dbReference type="InterPro" id="IPR056768">
    <property type="entry name" value="THU_Piezo"/>
</dbReference>
<feature type="transmembrane region" description="Helical" evidence="2">
    <location>
        <begin position="1505"/>
        <end position="1523"/>
    </location>
</feature>
<keyword evidence="2" id="KW-1133">Transmembrane helix</keyword>
<feature type="domain" description="Piezo TM1-24" evidence="5">
    <location>
        <begin position="1"/>
        <end position="143"/>
    </location>
</feature>
<dbReference type="InterPro" id="IPR056770">
    <property type="entry name" value="Piezo_THU9_anchor"/>
</dbReference>
<name>A0A3Q1EK08_9TELE</name>
<feature type="transmembrane region" description="Helical" evidence="2">
    <location>
        <begin position="430"/>
        <end position="448"/>
    </location>
</feature>
<keyword evidence="8" id="KW-1185">Reference proteome</keyword>
<evidence type="ECO:0000259" key="4">
    <source>
        <dbReference type="Pfam" id="PF23188"/>
    </source>
</evidence>
<feature type="region of interest" description="Disordered" evidence="1">
    <location>
        <begin position="904"/>
        <end position="929"/>
    </location>
</feature>
<feature type="compositionally biased region" description="Acidic residues" evidence="1">
    <location>
        <begin position="860"/>
        <end position="876"/>
    </location>
</feature>
<dbReference type="Pfam" id="PF23188">
    <property type="entry name" value="THU_Piezo1"/>
    <property type="match status" value="1"/>
</dbReference>
<feature type="transmembrane region" description="Helical" evidence="2">
    <location>
        <begin position="12"/>
        <end position="29"/>
    </location>
</feature>
<feature type="compositionally biased region" description="Polar residues" evidence="1">
    <location>
        <begin position="1342"/>
        <end position="1353"/>
    </location>
</feature>